<keyword evidence="2 3" id="KW-0040">ANK repeat</keyword>
<keyword evidence="5" id="KW-1185">Reference proteome</keyword>
<reference evidence="4 5" key="1">
    <citation type="submission" date="2020-10" db="EMBL/GenBank/DDBJ databases">
        <title>The genome sequence of Chitinilyticum litopenaei 4Y14.</title>
        <authorList>
            <person name="Liu Y."/>
        </authorList>
    </citation>
    <scope>NUCLEOTIDE SEQUENCE [LARGE SCALE GENOMIC DNA]</scope>
    <source>
        <strain evidence="4 5">4Y14</strain>
    </source>
</reference>
<comment type="caution">
    <text evidence="4">The sequence shown here is derived from an EMBL/GenBank/DDBJ whole genome shotgun (WGS) entry which is preliminary data.</text>
</comment>
<dbReference type="PROSITE" id="PS50297">
    <property type="entry name" value="ANK_REP_REGION"/>
    <property type="match status" value="3"/>
</dbReference>
<dbReference type="EMBL" id="JADFUA010000008">
    <property type="protein sequence ID" value="MBE9610259.1"/>
    <property type="molecule type" value="Genomic_DNA"/>
</dbReference>
<protein>
    <submittedName>
        <fullName evidence="4">Ankyrin repeat domain-containing protein</fullName>
    </submittedName>
</protein>
<dbReference type="PRINTS" id="PR01415">
    <property type="entry name" value="ANKYRIN"/>
</dbReference>
<dbReference type="Proteomes" id="UP000604481">
    <property type="component" value="Unassembled WGS sequence"/>
</dbReference>
<dbReference type="Gene3D" id="1.25.40.20">
    <property type="entry name" value="Ankyrin repeat-containing domain"/>
    <property type="match status" value="2"/>
</dbReference>
<feature type="repeat" description="ANK" evidence="3">
    <location>
        <begin position="213"/>
        <end position="245"/>
    </location>
</feature>
<dbReference type="Pfam" id="PF12796">
    <property type="entry name" value="Ank_2"/>
    <property type="match status" value="2"/>
</dbReference>
<feature type="repeat" description="ANK" evidence="3">
    <location>
        <begin position="180"/>
        <end position="212"/>
    </location>
</feature>
<gene>
    <name evidence="4" type="ORF">INR99_12990</name>
</gene>
<organism evidence="4 5">
    <name type="scientific">Chitinilyticum piscinae</name>
    <dbReference type="NCBI Taxonomy" id="2866724"/>
    <lineage>
        <taxon>Bacteria</taxon>
        <taxon>Pseudomonadati</taxon>
        <taxon>Pseudomonadota</taxon>
        <taxon>Betaproteobacteria</taxon>
        <taxon>Neisseriales</taxon>
        <taxon>Chitinibacteraceae</taxon>
        <taxon>Chitinilyticum</taxon>
    </lineage>
</organism>
<evidence type="ECO:0000313" key="4">
    <source>
        <dbReference type="EMBL" id="MBE9610259.1"/>
    </source>
</evidence>
<dbReference type="PROSITE" id="PS50088">
    <property type="entry name" value="ANK_REPEAT"/>
    <property type="match status" value="4"/>
</dbReference>
<keyword evidence="1" id="KW-0677">Repeat</keyword>
<proteinExistence type="predicted"/>
<dbReference type="PANTHER" id="PTHR24173">
    <property type="entry name" value="ANKYRIN REPEAT CONTAINING"/>
    <property type="match status" value="1"/>
</dbReference>
<sequence>MNDNLLHLLGGDEAQYPHALGEKYPRIIERLVSLWGTPDVLVYLNGLIFDQRGGREGFPEDAAKDLFHLNDWIRSHMTEAMKQQAAGRLSHFDDVWETAEMLQGEKRSNEVAMLPETLLEAGQRGDIEAIRKHLDAGLGINNIAGPNEQTVLHGACGYGHAHCVESILRLGGQVGSKDAAGRSPLHLAAQAGSADSIELLLAAGADINTVDKEGQTPLHHAVQSGKMRSVVQLLEAGAALNVQDVRQNAPLHLAVLAKQSRMVELLLSYGAERTLVNADGHTPLELALMSSDTRLPGLF</sequence>
<dbReference type="AlphaFoldDB" id="A0A8J7FQ84"/>
<evidence type="ECO:0000256" key="1">
    <source>
        <dbReference type="ARBA" id="ARBA00022737"/>
    </source>
</evidence>
<evidence type="ECO:0000313" key="5">
    <source>
        <dbReference type="Proteomes" id="UP000604481"/>
    </source>
</evidence>
<evidence type="ECO:0000256" key="2">
    <source>
        <dbReference type="ARBA" id="ARBA00023043"/>
    </source>
</evidence>
<dbReference type="RefSeq" id="WP_194116789.1">
    <property type="nucleotide sequence ID" value="NZ_JADFUA010000008.1"/>
</dbReference>
<dbReference type="InterPro" id="IPR036770">
    <property type="entry name" value="Ankyrin_rpt-contain_sf"/>
</dbReference>
<feature type="repeat" description="ANK" evidence="3">
    <location>
        <begin position="246"/>
        <end position="278"/>
    </location>
</feature>
<dbReference type="PANTHER" id="PTHR24173:SF74">
    <property type="entry name" value="ANKYRIN REPEAT DOMAIN-CONTAINING PROTEIN 16"/>
    <property type="match status" value="1"/>
</dbReference>
<evidence type="ECO:0000256" key="3">
    <source>
        <dbReference type="PROSITE-ProRule" id="PRU00023"/>
    </source>
</evidence>
<name>A0A8J7FQ84_9NEIS</name>
<dbReference type="SMART" id="SM00248">
    <property type="entry name" value="ANK"/>
    <property type="match status" value="4"/>
</dbReference>
<dbReference type="SUPFAM" id="SSF48403">
    <property type="entry name" value="Ankyrin repeat"/>
    <property type="match status" value="1"/>
</dbReference>
<accession>A0A8J7FQ84</accession>
<feature type="repeat" description="ANK" evidence="3">
    <location>
        <begin position="147"/>
        <end position="179"/>
    </location>
</feature>
<dbReference type="InterPro" id="IPR002110">
    <property type="entry name" value="Ankyrin_rpt"/>
</dbReference>